<protein>
    <submittedName>
        <fullName evidence="1">Uncharacterized protein</fullName>
    </submittedName>
</protein>
<sequence>MKNFLFGIITTLIGLAIFGFINNKKEREIPKKEWIIAPRFLTLQKGITKEQAKEWMENEYLPLYRYHSGWNAQLGEPTGSGKWGKPDNTAKEKGDFVLIYFFDSPKTRDHYFPPDGSWSEDIQKVLAEHKSTWDDFFGKYFVQEKYQNEEYTMFESAK</sequence>
<evidence type="ECO:0000313" key="1">
    <source>
        <dbReference type="EMBL" id="TKK69393.1"/>
    </source>
</evidence>
<accession>A0A4V5UUN2</accession>
<proteinExistence type="predicted"/>
<dbReference type="RefSeq" id="WP_137261389.1">
    <property type="nucleotide sequence ID" value="NZ_SZQL01000005.1"/>
</dbReference>
<gene>
    <name evidence="1" type="ORF">FC093_08745</name>
</gene>
<organism evidence="1 2">
    <name type="scientific">Ilyomonas limi</name>
    <dbReference type="NCBI Taxonomy" id="2575867"/>
    <lineage>
        <taxon>Bacteria</taxon>
        <taxon>Pseudomonadati</taxon>
        <taxon>Bacteroidota</taxon>
        <taxon>Chitinophagia</taxon>
        <taxon>Chitinophagales</taxon>
        <taxon>Chitinophagaceae</taxon>
        <taxon>Ilyomonas</taxon>
    </lineage>
</organism>
<dbReference type="Proteomes" id="UP000305848">
    <property type="component" value="Unassembled WGS sequence"/>
</dbReference>
<dbReference type="AlphaFoldDB" id="A0A4V5UUN2"/>
<dbReference type="OrthoDB" id="1490673at2"/>
<evidence type="ECO:0000313" key="2">
    <source>
        <dbReference type="Proteomes" id="UP000305848"/>
    </source>
</evidence>
<keyword evidence="2" id="KW-1185">Reference proteome</keyword>
<reference evidence="1 2" key="1">
    <citation type="submission" date="2019-05" db="EMBL/GenBank/DDBJ databases">
        <title>Panacibacter sp. strain 17mud1-8 Genome sequencing and assembly.</title>
        <authorList>
            <person name="Chhetri G."/>
        </authorList>
    </citation>
    <scope>NUCLEOTIDE SEQUENCE [LARGE SCALE GENOMIC DNA]</scope>
    <source>
        <strain evidence="1 2">17mud1-8</strain>
    </source>
</reference>
<comment type="caution">
    <text evidence="1">The sequence shown here is derived from an EMBL/GenBank/DDBJ whole genome shotgun (WGS) entry which is preliminary data.</text>
</comment>
<dbReference type="EMBL" id="SZQL01000005">
    <property type="protein sequence ID" value="TKK69393.1"/>
    <property type="molecule type" value="Genomic_DNA"/>
</dbReference>
<name>A0A4V5UUN2_9BACT</name>